<evidence type="ECO:0000256" key="2">
    <source>
        <dbReference type="ARBA" id="ARBA00023125"/>
    </source>
</evidence>
<dbReference type="PROSITE" id="PS50977">
    <property type="entry name" value="HTH_TETR_2"/>
    <property type="match status" value="1"/>
</dbReference>
<dbReference type="Gene3D" id="1.10.357.10">
    <property type="entry name" value="Tetracycline Repressor, domain 2"/>
    <property type="match status" value="1"/>
</dbReference>
<evidence type="ECO:0000256" key="3">
    <source>
        <dbReference type="ARBA" id="ARBA00023163"/>
    </source>
</evidence>
<accession>Z9JWS4</accession>
<dbReference type="Proteomes" id="UP000023067">
    <property type="component" value="Unassembled WGS sequence"/>
</dbReference>
<dbReference type="PANTHER" id="PTHR30055:SF234">
    <property type="entry name" value="HTH-TYPE TRANSCRIPTIONAL REGULATOR BETI"/>
    <property type="match status" value="1"/>
</dbReference>
<gene>
    <name evidence="6" type="ORF">BF93_06205</name>
</gene>
<dbReference type="GO" id="GO:0003700">
    <property type="term" value="F:DNA-binding transcription factor activity"/>
    <property type="evidence" value="ECO:0007669"/>
    <property type="project" value="TreeGrafter"/>
</dbReference>
<protein>
    <submittedName>
        <fullName evidence="6">TetR family transcriptional regulator</fullName>
    </submittedName>
</protein>
<comment type="caution">
    <text evidence="6">The sequence shown here is derived from an EMBL/GenBank/DDBJ whole genome shotgun (WGS) entry which is preliminary data.</text>
</comment>
<feature type="domain" description="HTH tetR-type" evidence="5">
    <location>
        <begin position="9"/>
        <end position="68"/>
    </location>
</feature>
<dbReference type="HOGENOM" id="CLU_069356_17_3_11"/>
<keyword evidence="2 4" id="KW-0238">DNA-binding</keyword>
<dbReference type="PATRIC" id="fig|396014.3.peg.240"/>
<evidence type="ECO:0000313" key="6">
    <source>
        <dbReference type="EMBL" id="EWS82624.1"/>
    </source>
</evidence>
<dbReference type="AlphaFoldDB" id="Z9JWS4"/>
<keyword evidence="3" id="KW-0804">Transcription</keyword>
<proteinExistence type="predicted"/>
<dbReference type="STRING" id="396014.BF93_06205"/>
<evidence type="ECO:0000256" key="1">
    <source>
        <dbReference type="ARBA" id="ARBA00023015"/>
    </source>
</evidence>
<keyword evidence="7" id="KW-1185">Reference proteome</keyword>
<dbReference type="GO" id="GO:0000976">
    <property type="term" value="F:transcription cis-regulatory region binding"/>
    <property type="evidence" value="ECO:0007669"/>
    <property type="project" value="TreeGrafter"/>
</dbReference>
<dbReference type="InterPro" id="IPR009057">
    <property type="entry name" value="Homeodomain-like_sf"/>
</dbReference>
<dbReference type="PANTHER" id="PTHR30055">
    <property type="entry name" value="HTH-TYPE TRANSCRIPTIONAL REGULATOR RUTR"/>
    <property type="match status" value="1"/>
</dbReference>
<dbReference type="PRINTS" id="PR00455">
    <property type="entry name" value="HTHTETR"/>
</dbReference>
<dbReference type="Pfam" id="PF00440">
    <property type="entry name" value="TetR_N"/>
    <property type="match status" value="1"/>
</dbReference>
<evidence type="ECO:0000256" key="4">
    <source>
        <dbReference type="PROSITE-ProRule" id="PRU00335"/>
    </source>
</evidence>
<sequence>MAAPRKDAARNRELLIDAAREVFSDRGADAPLEVVARAAGVSRTTLHRHFADRSALVASVLEENVRRIEARAAELDEDPLGAVVLVHEMLDDLVRAPWLAAVVGDAEAAGMSERVLAALEPLAAEAQQHGLTHPGVGAREMLLVLPMAMAASAAAERTPRPQDEGAATEQAVRAVLHRGLFTTAPPGS</sequence>
<name>Z9JWS4_9MICO</name>
<dbReference type="SUPFAM" id="SSF46689">
    <property type="entry name" value="Homeodomain-like"/>
    <property type="match status" value="1"/>
</dbReference>
<feature type="DNA-binding region" description="H-T-H motif" evidence="4">
    <location>
        <begin position="31"/>
        <end position="50"/>
    </location>
</feature>
<dbReference type="RefSeq" id="WP_198025318.1">
    <property type="nucleotide sequence ID" value="NZ_BAAAOW010000001.1"/>
</dbReference>
<organism evidence="6 7">
    <name type="scientific">Brachybacterium phenoliresistens</name>
    <dbReference type="NCBI Taxonomy" id="396014"/>
    <lineage>
        <taxon>Bacteria</taxon>
        <taxon>Bacillati</taxon>
        <taxon>Actinomycetota</taxon>
        <taxon>Actinomycetes</taxon>
        <taxon>Micrococcales</taxon>
        <taxon>Dermabacteraceae</taxon>
        <taxon>Brachybacterium</taxon>
    </lineage>
</organism>
<dbReference type="InterPro" id="IPR050109">
    <property type="entry name" value="HTH-type_TetR-like_transc_reg"/>
</dbReference>
<keyword evidence="1" id="KW-0805">Transcription regulation</keyword>
<dbReference type="eggNOG" id="COG1309">
    <property type="taxonomic scope" value="Bacteria"/>
</dbReference>
<reference evidence="6 7" key="1">
    <citation type="submission" date="2014-02" db="EMBL/GenBank/DDBJ databases">
        <title>Genome sequence of Brachybacterium phenoliresistens strain W13A50.</title>
        <authorList>
            <person name="Wang X."/>
        </authorList>
    </citation>
    <scope>NUCLEOTIDE SEQUENCE [LARGE SCALE GENOMIC DNA]</scope>
    <source>
        <strain evidence="6 7">W13A50</strain>
    </source>
</reference>
<evidence type="ECO:0000259" key="5">
    <source>
        <dbReference type="PROSITE" id="PS50977"/>
    </source>
</evidence>
<evidence type="ECO:0000313" key="7">
    <source>
        <dbReference type="Proteomes" id="UP000023067"/>
    </source>
</evidence>
<dbReference type="EMBL" id="JDYK01000002">
    <property type="protein sequence ID" value="EWS82624.1"/>
    <property type="molecule type" value="Genomic_DNA"/>
</dbReference>
<dbReference type="InterPro" id="IPR001647">
    <property type="entry name" value="HTH_TetR"/>
</dbReference>